<dbReference type="Proteomes" id="UP000663814">
    <property type="component" value="Unassembled WGS sequence"/>
</dbReference>
<evidence type="ECO:0000256" key="1">
    <source>
        <dbReference type="ARBA" id="ARBA00004370"/>
    </source>
</evidence>
<comment type="similarity">
    <text evidence="3">Belongs to the methyl-accepting chemotaxis (MCP) protein family.</text>
</comment>
<evidence type="ECO:0000256" key="3">
    <source>
        <dbReference type="ARBA" id="ARBA00029447"/>
    </source>
</evidence>
<gene>
    <name evidence="6" type="ORF">I4W93_006850</name>
</gene>
<dbReference type="PANTHER" id="PTHR32089:SF112">
    <property type="entry name" value="LYSOZYME-LIKE PROTEIN-RELATED"/>
    <property type="match status" value="1"/>
</dbReference>
<proteinExistence type="inferred from homology"/>
<dbReference type="PANTHER" id="PTHR32089">
    <property type="entry name" value="METHYL-ACCEPTING CHEMOTAXIS PROTEIN MCPB"/>
    <property type="match status" value="1"/>
</dbReference>
<protein>
    <submittedName>
        <fullName evidence="6">Methyl-accepting chemotaxis protein</fullName>
    </submittedName>
</protein>
<evidence type="ECO:0000259" key="5">
    <source>
        <dbReference type="PROSITE" id="PS50111"/>
    </source>
</evidence>
<reference evidence="6 7" key="1">
    <citation type="submission" date="2021-08" db="EMBL/GenBank/DDBJ databases">
        <title>Rheinheimera aquimaris sp. nov., isolated from seawater of the East Sea in Korea.</title>
        <authorList>
            <person name="Kim K.H."/>
            <person name="Wenting R."/>
            <person name="Kim K.R."/>
            <person name="Jeon C.O."/>
        </authorList>
    </citation>
    <scope>NUCLEOTIDE SEQUENCE [LARGE SCALE GENOMIC DNA]</scope>
    <source>
        <strain evidence="6 7">MA-13</strain>
    </source>
</reference>
<dbReference type="InterPro" id="IPR004089">
    <property type="entry name" value="MCPsignal_dom"/>
</dbReference>
<dbReference type="Pfam" id="PF00015">
    <property type="entry name" value="MCPsignal"/>
    <property type="match status" value="1"/>
</dbReference>
<comment type="caution">
    <text evidence="6">The sequence shown here is derived from an EMBL/GenBank/DDBJ whole genome shotgun (WGS) entry which is preliminary data.</text>
</comment>
<dbReference type="InterPro" id="IPR004090">
    <property type="entry name" value="Chemotax_Me-accpt_rcpt"/>
</dbReference>
<evidence type="ECO:0000313" key="7">
    <source>
        <dbReference type="Proteomes" id="UP000663814"/>
    </source>
</evidence>
<dbReference type="PROSITE" id="PS50111">
    <property type="entry name" value="CHEMOTAXIS_TRANSDUC_2"/>
    <property type="match status" value="1"/>
</dbReference>
<dbReference type="Gene3D" id="1.10.287.950">
    <property type="entry name" value="Methyl-accepting chemotaxis protein"/>
    <property type="match status" value="1"/>
</dbReference>
<comment type="subcellular location">
    <subcellularLocation>
        <location evidence="1">Membrane</location>
    </subcellularLocation>
</comment>
<keyword evidence="7" id="KW-1185">Reference proteome</keyword>
<sequence length="147" mass="15415">MLNEAVATSGHIATQVQQASAVGADLRQQAKSIDEIVTTIKAIADQTNLLALNAAIEAARAGESGRGFAVVADEVRKLAARTSEATAEITKVVQNNATMINQIDHQLSDINTIAEQGQQNMQSVADGIADVGTGVNQLVQVVERLKP</sequence>
<evidence type="ECO:0000256" key="4">
    <source>
        <dbReference type="PROSITE-ProRule" id="PRU00284"/>
    </source>
</evidence>
<keyword evidence="2 4" id="KW-0807">Transducer</keyword>
<dbReference type="EMBL" id="JAERPS020000002">
    <property type="protein sequence ID" value="MBZ9611312.1"/>
    <property type="molecule type" value="Genomic_DNA"/>
</dbReference>
<evidence type="ECO:0000256" key="2">
    <source>
        <dbReference type="ARBA" id="ARBA00023224"/>
    </source>
</evidence>
<dbReference type="SUPFAM" id="SSF58104">
    <property type="entry name" value="Methyl-accepting chemotaxis protein (MCP) signaling domain"/>
    <property type="match status" value="1"/>
</dbReference>
<evidence type="ECO:0000313" key="6">
    <source>
        <dbReference type="EMBL" id="MBZ9611312.1"/>
    </source>
</evidence>
<dbReference type="SMART" id="SM00283">
    <property type="entry name" value="MA"/>
    <property type="match status" value="1"/>
</dbReference>
<accession>A0ABS7X9M1</accession>
<organism evidence="6 7">
    <name type="scientific">Rheinheimera maricola</name>
    <dbReference type="NCBI Taxonomy" id="2793282"/>
    <lineage>
        <taxon>Bacteria</taxon>
        <taxon>Pseudomonadati</taxon>
        <taxon>Pseudomonadota</taxon>
        <taxon>Gammaproteobacteria</taxon>
        <taxon>Chromatiales</taxon>
        <taxon>Chromatiaceae</taxon>
        <taxon>Rheinheimera</taxon>
    </lineage>
</organism>
<name>A0ABS7X9M1_9GAMM</name>
<feature type="domain" description="Methyl-accepting transducer" evidence="5">
    <location>
        <begin position="1"/>
        <end position="147"/>
    </location>
</feature>
<dbReference type="PRINTS" id="PR00260">
    <property type="entry name" value="CHEMTRNSDUCR"/>
</dbReference>